<comment type="caution">
    <text evidence="1">The sequence shown here is derived from an EMBL/GenBank/DDBJ whole genome shotgun (WGS) entry which is preliminary data.</text>
</comment>
<dbReference type="RefSeq" id="WP_345058244.1">
    <property type="nucleotide sequence ID" value="NZ_BAAAVM010000119.1"/>
</dbReference>
<keyword evidence="2" id="KW-1185">Reference proteome</keyword>
<name>A0ABP6HH51_9ACTN</name>
<reference evidence="2" key="1">
    <citation type="journal article" date="2019" name="Int. J. Syst. Evol. Microbiol.">
        <title>The Global Catalogue of Microorganisms (GCM) 10K type strain sequencing project: providing services to taxonomists for standard genome sequencing and annotation.</title>
        <authorList>
            <consortium name="The Broad Institute Genomics Platform"/>
            <consortium name="The Broad Institute Genome Sequencing Center for Infectious Disease"/>
            <person name="Wu L."/>
            <person name="Ma J."/>
        </authorList>
    </citation>
    <scope>NUCLEOTIDE SEQUENCE [LARGE SCALE GENOMIC DNA]</scope>
    <source>
        <strain evidence="2">JCM 11574</strain>
    </source>
</reference>
<dbReference type="EMBL" id="BAAAVM010000119">
    <property type="protein sequence ID" value="GAA2775189.1"/>
    <property type="molecule type" value="Genomic_DNA"/>
</dbReference>
<proteinExistence type="predicted"/>
<evidence type="ECO:0000313" key="1">
    <source>
        <dbReference type="EMBL" id="GAA2775189.1"/>
    </source>
</evidence>
<protein>
    <submittedName>
        <fullName evidence="1">Uncharacterized protein</fullName>
    </submittedName>
</protein>
<evidence type="ECO:0000313" key="2">
    <source>
        <dbReference type="Proteomes" id="UP001500893"/>
    </source>
</evidence>
<sequence>MTIETTATVAEGQVVALPVDHTRWTAWLAENTEADWRPDEWDATG</sequence>
<organism evidence="1 2">
    <name type="scientific">Streptomyces rameus</name>
    <dbReference type="NCBI Taxonomy" id="68261"/>
    <lineage>
        <taxon>Bacteria</taxon>
        <taxon>Bacillati</taxon>
        <taxon>Actinomycetota</taxon>
        <taxon>Actinomycetes</taxon>
        <taxon>Kitasatosporales</taxon>
        <taxon>Streptomycetaceae</taxon>
        <taxon>Streptomyces</taxon>
    </lineage>
</organism>
<accession>A0ABP6HH51</accession>
<dbReference type="Proteomes" id="UP001500893">
    <property type="component" value="Unassembled WGS sequence"/>
</dbReference>
<gene>
    <name evidence="1" type="ORF">GCM10010521_62120</name>
</gene>